<keyword evidence="4" id="KW-1185">Reference proteome</keyword>
<sequence>MNSNYKICIACCMLLLINSCQKIDSSKLFSKMPSSHTGVKFKNLVVETDEFNILTYGNIYNGGGVAVGDINNDGLQDLYFTGSMVGSRLYLNKGDFKFKEIAKDAGVFAEGRWNTGTSMADVNGDGFLDIYVCRSAAKDSEKRKNLLFINNGDLTFTEKSAEYGLDDLGYSTQGNFFDYDRDGDLDVFVLNHSVQPYSSFKNTSKTLRQKVHPDYADRLYRNDNGKFVDVSRDAGIISSVLGFGLSVSVSDINGDDWPDIYVSNDFHEHDFLYLNNGDGTFTESLKEFIGHTSHFSMGSDISDINNDGRPDIITLDMLPEGNFRQKMVSGPDNYDKHQFLVNSDFHHQYMRNMLHLNKGNSFAEIGQLAGIHATDWSWAPLFVDFNNDGYKDIFITNGVKRDYTNMDFMNFAVQKRLEEMDSGVETAIKDLLENIPSTIEENYAYENKGDLTFNKTTNDWGLGEKSLSNGAAYADLDNDGDFDIIVNNTDEEAFIYRNNSELGNLNYLKIQFKGKEKNTFAIGTKAIVKIGKEQQYQELYPSRGFQSSVDPSLIFGLENSAQVDELKVIWPDGNVTIENDVQANQTLVLEQKNATSPKITKENVSKLFYEDITSDSLLTFKHKENKFVDFKRESLIPHMLSTQGPKLTQGDINSDELEDIFIGGAKGFSGSLFQQGKNGNFAALKSSFLEQDINSEDVDAHFFDADGDNDLDLYVVSGGHEFEEGAPELQDRLYINNSGSFSKMESSLPKMYANGSCVKSYDYDQDGDEDLFVGGRSTPGKYPMAPRSYVLENDGRGNFKDVTDEVNVDLVQPGMVTDAIWTDFNGDSIKDLILVGEFMAIRFFVNNEGKLVESANPVVGENIKGWWNKIVEGDFDNDGDLDYILGNFGWNSQLKASVDEPVRMYAKDFDDNGAIDPILCSYLMGESYPVFSKDDLVGQLNGLKNKYVNYSDYANQKITDLFSADELEDAYTLEANNFATSYLENLGNGQFKIVSLPVQAQFSPIYAILVEDLNQDGNLDLILAGNFYGTRVKYGRYDANKGLVLLGNGKGEFESVENEISGLDIEGEVRDMQLINGKSEKPMLLFARNNKPVLLYRAKSEKSD</sequence>
<dbReference type="AlphaFoldDB" id="A0A285ME81"/>
<gene>
    <name evidence="3" type="ORF">SAMN06265377_1154</name>
</gene>
<evidence type="ECO:0000313" key="4">
    <source>
        <dbReference type="Proteomes" id="UP000219048"/>
    </source>
</evidence>
<organism evidence="3 4">
    <name type="scientific">Flagellimonas pacifica</name>
    <dbReference type="NCBI Taxonomy" id="1247520"/>
    <lineage>
        <taxon>Bacteria</taxon>
        <taxon>Pseudomonadati</taxon>
        <taxon>Bacteroidota</taxon>
        <taxon>Flavobacteriia</taxon>
        <taxon>Flavobacteriales</taxon>
        <taxon>Flavobacteriaceae</taxon>
        <taxon>Flagellimonas</taxon>
    </lineage>
</organism>
<dbReference type="InterPro" id="IPR011519">
    <property type="entry name" value="UnbV_ASPIC"/>
</dbReference>
<proteinExistence type="predicted"/>
<dbReference type="InterPro" id="IPR013517">
    <property type="entry name" value="FG-GAP"/>
</dbReference>
<dbReference type="PANTHER" id="PTHR16026">
    <property type="entry name" value="CARTILAGE ACIDIC PROTEIN 1"/>
    <property type="match status" value="1"/>
</dbReference>
<evidence type="ECO:0000259" key="2">
    <source>
        <dbReference type="Pfam" id="PF07593"/>
    </source>
</evidence>
<accession>A0A285ME81</accession>
<evidence type="ECO:0000313" key="3">
    <source>
        <dbReference type="EMBL" id="SNY95485.1"/>
    </source>
</evidence>
<dbReference type="PANTHER" id="PTHR16026:SF0">
    <property type="entry name" value="CARTILAGE ACIDIC PROTEIN 1"/>
    <property type="match status" value="1"/>
</dbReference>
<dbReference type="Pfam" id="PF13517">
    <property type="entry name" value="FG-GAP_3"/>
    <property type="match status" value="3"/>
</dbReference>
<reference evidence="4" key="1">
    <citation type="submission" date="2017-09" db="EMBL/GenBank/DDBJ databases">
        <authorList>
            <person name="Varghese N."/>
            <person name="Submissions S."/>
        </authorList>
    </citation>
    <scope>NUCLEOTIDE SEQUENCE [LARGE SCALE GENOMIC DNA]</scope>
    <source>
        <strain evidence="4">DSM 25885</strain>
    </source>
</reference>
<dbReference type="InterPro" id="IPR027039">
    <property type="entry name" value="Crtac1"/>
</dbReference>
<keyword evidence="1" id="KW-0732">Signal</keyword>
<evidence type="ECO:0000256" key="1">
    <source>
        <dbReference type="ARBA" id="ARBA00022729"/>
    </source>
</evidence>
<dbReference type="Pfam" id="PF07593">
    <property type="entry name" value="UnbV_ASPIC"/>
    <property type="match status" value="1"/>
</dbReference>
<dbReference type="Proteomes" id="UP000219048">
    <property type="component" value="Unassembled WGS sequence"/>
</dbReference>
<feature type="domain" description="ASPIC/UnbV" evidence="2">
    <location>
        <begin position="521"/>
        <end position="587"/>
    </location>
</feature>
<dbReference type="InterPro" id="IPR028994">
    <property type="entry name" value="Integrin_alpha_N"/>
</dbReference>
<name>A0A285ME81_9FLAO</name>
<dbReference type="Gene3D" id="2.130.10.130">
    <property type="entry name" value="Integrin alpha, N-terminal"/>
    <property type="match status" value="4"/>
</dbReference>
<dbReference type="SUPFAM" id="SSF69318">
    <property type="entry name" value="Integrin alpha N-terminal domain"/>
    <property type="match status" value="3"/>
</dbReference>
<protein>
    <submittedName>
        <fullName evidence="3">Repeat domain-containing protein</fullName>
    </submittedName>
</protein>
<dbReference type="EMBL" id="OBEH01000001">
    <property type="protein sequence ID" value="SNY95485.1"/>
    <property type="molecule type" value="Genomic_DNA"/>
</dbReference>